<feature type="region of interest" description="Disordered" evidence="1">
    <location>
        <begin position="764"/>
        <end position="789"/>
    </location>
</feature>
<evidence type="ECO:0000313" key="3">
    <source>
        <dbReference type="Proteomes" id="UP001632038"/>
    </source>
</evidence>
<keyword evidence="3" id="KW-1185">Reference proteome</keyword>
<protein>
    <submittedName>
        <fullName evidence="2">Uncharacterized protein</fullName>
    </submittedName>
</protein>
<evidence type="ECO:0000313" key="2">
    <source>
        <dbReference type="EMBL" id="KAL3644583.1"/>
    </source>
</evidence>
<reference evidence="3" key="1">
    <citation type="journal article" date="2024" name="IScience">
        <title>Strigolactones Initiate the Formation of Haustorium-like Structures in Castilleja.</title>
        <authorList>
            <person name="Buerger M."/>
            <person name="Peterson D."/>
            <person name="Chory J."/>
        </authorList>
    </citation>
    <scope>NUCLEOTIDE SEQUENCE [LARGE SCALE GENOMIC DNA]</scope>
</reference>
<dbReference type="PANTHER" id="PTHR33167:SF4">
    <property type="entry name" value="TRANSCRIPTION FACTOR, PUTATIVE (DUF863)-RELATED"/>
    <property type="match status" value="1"/>
</dbReference>
<comment type="caution">
    <text evidence="2">The sequence shown here is derived from an EMBL/GenBank/DDBJ whole genome shotgun (WGS) entry which is preliminary data.</text>
</comment>
<gene>
    <name evidence="2" type="ORF">CASFOL_009763</name>
</gene>
<dbReference type="InterPro" id="IPR008581">
    <property type="entry name" value="DUF863_pln"/>
</dbReference>
<dbReference type="PANTHER" id="PTHR33167">
    <property type="entry name" value="TRANSCRIPTION FACTOR, PUTATIVE (DUF863)-RELATED"/>
    <property type="match status" value="1"/>
</dbReference>
<name>A0ABD3DR68_9LAMI</name>
<dbReference type="Pfam" id="PF05904">
    <property type="entry name" value="DUF863"/>
    <property type="match status" value="4"/>
</dbReference>
<proteinExistence type="predicted"/>
<evidence type="ECO:0000256" key="1">
    <source>
        <dbReference type="SAM" id="MobiDB-lite"/>
    </source>
</evidence>
<organism evidence="2 3">
    <name type="scientific">Castilleja foliolosa</name>
    <dbReference type="NCBI Taxonomy" id="1961234"/>
    <lineage>
        <taxon>Eukaryota</taxon>
        <taxon>Viridiplantae</taxon>
        <taxon>Streptophyta</taxon>
        <taxon>Embryophyta</taxon>
        <taxon>Tracheophyta</taxon>
        <taxon>Spermatophyta</taxon>
        <taxon>Magnoliopsida</taxon>
        <taxon>eudicotyledons</taxon>
        <taxon>Gunneridae</taxon>
        <taxon>Pentapetalae</taxon>
        <taxon>asterids</taxon>
        <taxon>lamiids</taxon>
        <taxon>Lamiales</taxon>
        <taxon>Orobanchaceae</taxon>
        <taxon>Pedicularideae</taxon>
        <taxon>Castillejinae</taxon>
        <taxon>Castilleja</taxon>
    </lineage>
</organism>
<sequence length="789" mass="87371">MGTKIHSKSYLPAGFYSMRDPNNDSSTSNWPFFSGDKTGPNEPYYNGFMPRSLADGYPGHDKDSLKQKMIEHEAVFKNQVCELHRLYGIQRDMMKEAKREEINKTRAAMEPASSSTFHESQLKLDEAREWHMAGFPLFNSNCGSSPMSCVPGQLSFPNGSFSKDSEGPRPFKVRKTLFDLQLPAADYIDIQETNNSKEYKETDTSGYARNCNFNSGPENSLNLFLGGRGLKGSPNGLVDLNKPVRAEKAMASSSVDFLGRTENAFSLNSSFESKVNTRGPLSRVCVSGSTRGNVSFVTQVHPIQGMWKDGPRNGLEPSDRNCDQPNNHRSEPMLSSQIAGSYPRVSSSPFATSWAHSVSSRAKPTSSIAHNATELETSLKLLNGFYHGSASGSKDVPVPLPSVGSDFFNCSRVDNNNNNHGFGIFPKGPKPTIDINLNEIVPEDHLSVLPWLKPKPVRDSGKPEISNVKKNLGSPIFERRVPENGPSTSASFDCQPKEKNIVTKKRKNGLIDINVACEPDEQIIVEEPIQEKENNQIKGAFIIDLNSCVSDCEDDDDIQDKVLLQNKDEKMNDIEVLRNAAETMVAISSWGPPTPQIDTDEASLAEALLWLVEARSSEEVLDDFEAITLKLTETKEEDYMPKPFVLEKTAEENELKGLAARARRGQSRRGRQRRDFQRDILPGLTTLSRHEMMEDLQTFSGLMKATGHSWNSGLTRRNGSGRGRRRTTGTVVVENVACAAAAITGPVYATPLLKQLNNDTEDRSLTGWGKTTRRPRRQRCPAGNISAIV</sequence>
<dbReference type="AlphaFoldDB" id="A0ABD3DR68"/>
<accession>A0ABD3DR68</accession>
<dbReference type="EMBL" id="JAVIJP010000013">
    <property type="protein sequence ID" value="KAL3644583.1"/>
    <property type="molecule type" value="Genomic_DNA"/>
</dbReference>
<feature type="region of interest" description="Disordered" evidence="1">
    <location>
        <begin position="305"/>
        <end position="334"/>
    </location>
</feature>
<dbReference type="Proteomes" id="UP001632038">
    <property type="component" value="Unassembled WGS sequence"/>
</dbReference>
<feature type="compositionally biased region" description="Basic and acidic residues" evidence="1">
    <location>
        <begin position="317"/>
        <end position="331"/>
    </location>
</feature>